<dbReference type="InterPro" id="IPR016040">
    <property type="entry name" value="NAD(P)-bd_dom"/>
</dbReference>
<evidence type="ECO:0000313" key="3">
    <source>
        <dbReference type="EMBL" id="THU56343.1"/>
    </source>
</evidence>
<feature type="compositionally biased region" description="Basic residues" evidence="1">
    <location>
        <begin position="298"/>
        <end position="317"/>
    </location>
</feature>
<dbReference type="InterPro" id="IPR036291">
    <property type="entry name" value="NAD(P)-bd_dom_sf"/>
</dbReference>
<dbReference type="AlphaFoldDB" id="A0A4S8J4H6"/>
<feature type="domain" description="NAD(P)-binding" evidence="2">
    <location>
        <begin position="160"/>
        <end position="253"/>
    </location>
</feature>
<feature type="region of interest" description="Disordered" evidence="1">
    <location>
        <begin position="278"/>
        <end position="333"/>
    </location>
</feature>
<evidence type="ECO:0000313" key="4">
    <source>
        <dbReference type="Proteomes" id="UP000317650"/>
    </source>
</evidence>
<dbReference type="EMBL" id="PYDT01000007">
    <property type="protein sequence ID" value="THU56343.1"/>
    <property type="molecule type" value="Genomic_DNA"/>
</dbReference>
<comment type="caution">
    <text evidence="3">The sequence shown here is derived from an EMBL/GenBank/DDBJ whole genome shotgun (WGS) entry which is preliminary data.</text>
</comment>
<evidence type="ECO:0000256" key="1">
    <source>
        <dbReference type="SAM" id="MobiDB-lite"/>
    </source>
</evidence>
<dbReference type="Proteomes" id="UP000317650">
    <property type="component" value="Chromosome 11"/>
</dbReference>
<dbReference type="Gene3D" id="3.40.50.720">
    <property type="entry name" value="NAD(P)-binding Rossmann-like Domain"/>
    <property type="match status" value="1"/>
</dbReference>
<protein>
    <recommendedName>
        <fullName evidence="2">NAD(P)-binding domain-containing protein</fullName>
    </recommendedName>
</protein>
<dbReference type="PANTHER" id="PTHR43725">
    <property type="entry name" value="UDP-GLUCOSE 4-EPIMERASE"/>
    <property type="match status" value="1"/>
</dbReference>
<organism evidence="3 4">
    <name type="scientific">Musa balbisiana</name>
    <name type="common">Banana</name>
    <dbReference type="NCBI Taxonomy" id="52838"/>
    <lineage>
        <taxon>Eukaryota</taxon>
        <taxon>Viridiplantae</taxon>
        <taxon>Streptophyta</taxon>
        <taxon>Embryophyta</taxon>
        <taxon>Tracheophyta</taxon>
        <taxon>Spermatophyta</taxon>
        <taxon>Magnoliopsida</taxon>
        <taxon>Liliopsida</taxon>
        <taxon>Zingiberales</taxon>
        <taxon>Musaceae</taxon>
        <taxon>Musa</taxon>
    </lineage>
</organism>
<gene>
    <name evidence="3" type="ORF">C4D60_Mb11t16270</name>
</gene>
<sequence length="360" mass="40659">MGRVGPRRTKALVTGLEARAFALQVRFVLSFSGFLGDFGLVGRLEWERLVLDGVILLDWVEEGWACDSRGVFAWVVCVRPAGDHKVGDSIRAAGKAQFDASLYAFFRDSLFDEFELGGLQDDSGCVDLHRIVFDEEEDQIFTLVNRVELSLHVPGATHVLVTGGAGYIGSHAVLRLLKDSYRVTVVDNLSRGNIGAIKVLQALFPEPGRLQFIYADLGNARAVNKIFAENTFDAVMHFAAVAYVGESMLEPLSRYWYTSPRYTSTYWCFEYEEEREEEGVMEEGGRRKSRNEKDERGKKVRKKHTRRQRTMGGRQRRAPAQGEMGRPHVWSEEGSRMKALKYLDWNTQDKGGPHFGSHPD</sequence>
<dbReference type="SUPFAM" id="SSF51735">
    <property type="entry name" value="NAD(P)-binding Rossmann-fold domains"/>
    <property type="match status" value="1"/>
</dbReference>
<dbReference type="PANTHER" id="PTHR43725:SF38">
    <property type="entry name" value="UDP-ARABINOSE 4-EPIMERASE 3-RELATED"/>
    <property type="match status" value="1"/>
</dbReference>
<name>A0A4S8J4H6_MUSBA</name>
<accession>A0A4S8J4H6</accession>
<reference evidence="3 4" key="1">
    <citation type="journal article" date="2019" name="Nat. Plants">
        <title>Genome sequencing of Musa balbisiana reveals subgenome evolution and function divergence in polyploid bananas.</title>
        <authorList>
            <person name="Yao X."/>
        </authorList>
    </citation>
    <scope>NUCLEOTIDE SEQUENCE [LARGE SCALE GENOMIC DNA]</scope>
    <source>
        <strain evidence="4">cv. DH-PKW</strain>
        <tissue evidence="3">Leaves</tissue>
    </source>
</reference>
<dbReference type="STRING" id="52838.A0A4S8J4H6"/>
<proteinExistence type="predicted"/>
<evidence type="ECO:0000259" key="2">
    <source>
        <dbReference type="Pfam" id="PF16363"/>
    </source>
</evidence>
<dbReference type="Pfam" id="PF16363">
    <property type="entry name" value="GDP_Man_Dehyd"/>
    <property type="match status" value="1"/>
</dbReference>
<keyword evidence="4" id="KW-1185">Reference proteome</keyword>
<feature type="compositionally biased region" description="Basic and acidic residues" evidence="1">
    <location>
        <begin position="283"/>
        <end position="297"/>
    </location>
</feature>